<feature type="transmembrane region" description="Helical" evidence="1">
    <location>
        <begin position="35"/>
        <end position="54"/>
    </location>
</feature>
<feature type="signal peptide" evidence="2">
    <location>
        <begin position="1"/>
        <end position="23"/>
    </location>
</feature>
<feature type="chain" id="PRO_5045472426" description="Integral membrane protein" evidence="2">
    <location>
        <begin position="24"/>
        <end position="191"/>
    </location>
</feature>
<evidence type="ECO:0000256" key="2">
    <source>
        <dbReference type="SAM" id="SignalP"/>
    </source>
</evidence>
<evidence type="ECO:0000313" key="4">
    <source>
        <dbReference type="Proteomes" id="UP001317779"/>
    </source>
</evidence>
<protein>
    <recommendedName>
        <fullName evidence="5">Integral membrane protein</fullName>
    </recommendedName>
</protein>
<keyword evidence="1" id="KW-0812">Transmembrane</keyword>
<keyword evidence="1" id="KW-0472">Membrane</keyword>
<name>A0ABM8DX62_9MICO</name>
<keyword evidence="2" id="KW-0732">Signal</keyword>
<sequence>MTIRQLRALRAAAAASVAVVVSAAAHTLAGGGAPPPALLLAVVLLAWPVCVAAVGRRLSLPGLTVAVLASQALFHLSFALVGAGSGAMAAHTHHGAVALSSEPAVGGGALLPDTGMTVHHLVAALVTVAALHRGERMLRAIASGIARLLPRIAVTAELPRAVGLRLIAPSTRRAPAVVFLTDAPRRGPPVR</sequence>
<proteinExistence type="predicted"/>
<evidence type="ECO:0008006" key="5">
    <source>
        <dbReference type="Google" id="ProtNLM"/>
    </source>
</evidence>
<dbReference type="Proteomes" id="UP001317779">
    <property type="component" value="Chromosome"/>
</dbReference>
<organism evidence="3 4">
    <name type="scientific">Microbacterium terricola</name>
    <dbReference type="NCBI Taxonomy" id="344163"/>
    <lineage>
        <taxon>Bacteria</taxon>
        <taxon>Bacillati</taxon>
        <taxon>Actinomycetota</taxon>
        <taxon>Actinomycetes</taxon>
        <taxon>Micrococcales</taxon>
        <taxon>Microbacteriaceae</taxon>
        <taxon>Microbacterium</taxon>
    </lineage>
</organism>
<dbReference type="RefSeq" id="WP_263795954.1">
    <property type="nucleotide sequence ID" value="NZ_AP027141.1"/>
</dbReference>
<accession>A0ABM8DX62</accession>
<keyword evidence="1" id="KW-1133">Transmembrane helix</keyword>
<gene>
    <name evidence="3" type="ORF">Microterr_08420</name>
</gene>
<evidence type="ECO:0000313" key="3">
    <source>
        <dbReference type="EMBL" id="BDV30182.1"/>
    </source>
</evidence>
<reference evidence="3 4" key="1">
    <citation type="submission" date="2022-12" db="EMBL/GenBank/DDBJ databases">
        <title>Microbacterium terricola strain KV-448 chromosome, complete genome.</title>
        <authorList>
            <person name="Oshima T."/>
            <person name="Moriya T."/>
            <person name="Bessho Y."/>
        </authorList>
    </citation>
    <scope>NUCLEOTIDE SEQUENCE [LARGE SCALE GENOMIC DNA]</scope>
    <source>
        <strain evidence="3 4">KV-448</strain>
    </source>
</reference>
<feature type="transmembrane region" description="Helical" evidence="1">
    <location>
        <begin position="110"/>
        <end position="131"/>
    </location>
</feature>
<evidence type="ECO:0000256" key="1">
    <source>
        <dbReference type="SAM" id="Phobius"/>
    </source>
</evidence>
<feature type="transmembrane region" description="Helical" evidence="1">
    <location>
        <begin position="66"/>
        <end position="90"/>
    </location>
</feature>
<keyword evidence="4" id="KW-1185">Reference proteome</keyword>
<dbReference type="EMBL" id="AP027141">
    <property type="protein sequence ID" value="BDV30182.1"/>
    <property type="molecule type" value="Genomic_DNA"/>
</dbReference>